<evidence type="ECO:0000313" key="4">
    <source>
        <dbReference type="Proteomes" id="UP000217790"/>
    </source>
</evidence>
<name>A0A2H3CX90_ARMGA</name>
<dbReference type="OMA" id="WNGEILC"/>
<sequence length="144" mass="15085">MLLAALALSFGVQDTEGTIITAVIVSNMIIGFSQEYQAEKTMELLCQLSSPMAPVIWNGEILCVPAKIVVPEDAVVIKDGDMVPSNLLLISISNLEVSEQLLMGESVPGWSASTLSDCLNLCHSSTVITKGCGVGIAIGTGMNT</sequence>
<reference evidence="4" key="1">
    <citation type="journal article" date="2017" name="Nat. Ecol. Evol.">
        <title>Genome expansion and lineage-specific genetic innovations in the forest pathogenic fungi Armillaria.</title>
        <authorList>
            <person name="Sipos G."/>
            <person name="Prasanna A.N."/>
            <person name="Walter M.C."/>
            <person name="O'Connor E."/>
            <person name="Balint B."/>
            <person name="Krizsan K."/>
            <person name="Kiss B."/>
            <person name="Hess J."/>
            <person name="Varga T."/>
            <person name="Slot J."/>
            <person name="Riley R."/>
            <person name="Boka B."/>
            <person name="Rigling D."/>
            <person name="Barry K."/>
            <person name="Lee J."/>
            <person name="Mihaltcheva S."/>
            <person name="LaButti K."/>
            <person name="Lipzen A."/>
            <person name="Waldron R."/>
            <person name="Moloney N.M."/>
            <person name="Sperisen C."/>
            <person name="Kredics L."/>
            <person name="Vagvoelgyi C."/>
            <person name="Patrignani A."/>
            <person name="Fitzpatrick D."/>
            <person name="Nagy I."/>
            <person name="Doyle S."/>
            <person name="Anderson J.B."/>
            <person name="Grigoriev I.V."/>
            <person name="Gueldener U."/>
            <person name="Muensterkoetter M."/>
            <person name="Nagy L.G."/>
        </authorList>
    </citation>
    <scope>NUCLEOTIDE SEQUENCE [LARGE SCALE GENOMIC DNA]</scope>
    <source>
        <strain evidence="4">Ar21-2</strain>
    </source>
</reference>
<feature type="domain" description="P-type ATPase A" evidence="2">
    <location>
        <begin position="48"/>
        <end position="144"/>
    </location>
</feature>
<dbReference type="Proteomes" id="UP000217790">
    <property type="component" value="Unassembled WGS sequence"/>
</dbReference>
<dbReference type="EMBL" id="KZ293741">
    <property type="protein sequence ID" value="PBK80703.1"/>
    <property type="molecule type" value="Genomic_DNA"/>
</dbReference>
<evidence type="ECO:0000259" key="2">
    <source>
        <dbReference type="Pfam" id="PF00122"/>
    </source>
</evidence>
<dbReference type="SUPFAM" id="SSF81665">
    <property type="entry name" value="Calcium ATPase, transmembrane domain M"/>
    <property type="match status" value="1"/>
</dbReference>
<dbReference type="SUPFAM" id="SSF81653">
    <property type="entry name" value="Calcium ATPase, transduction domain A"/>
    <property type="match status" value="1"/>
</dbReference>
<accession>A0A2H3CX90</accession>
<dbReference type="Gene3D" id="2.70.150.10">
    <property type="entry name" value="Calcium-transporting ATPase, cytoplasmic transduction domain A"/>
    <property type="match status" value="1"/>
</dbReference>
<keyword evidence="1" id="KW-0732">Signal</keyword>
<protein>
    <recommendedName>
        <fullName evidence="2">P-type ATPase A domain-containing protein</fullName>
    </recommendedName>
</protein>
<dbReference type="OrthoDB" id="3048792at2759"/>
<dbReference type="AlphaFoldDB" id="A0A2H3CX90"/>
<dbReference type="InParanoid" id="A0A2H3CX90"/>
<organism evidence="3 4">
    <name type="scientific">Armillaria gallica</name>
    <name type="common">Bulbous honey fungus</name>
    <name type="synonym">Armillaria bulbosa</name>
    <dbReference type="NCBI Taxonomy" id="47427"/>
    <lineage>
        <taxon>Eukaryota</taxon>
        <taxon>Fungi</taxon>
        <taxon>Dikarya</taxon>
        <taxon>Basidiomycota</taxon>
        <taxon>Agaricomycotina</taxon>
        <taxon>Agaricomycetes</taxon>
        <taxon>Agaricomycetidae</taxon>
        <taxon>Agaricales</taxon>
        <taxon>Marasmiineae</taxon>
        <taxon>Physalacriaceae</taxon>
        <taxon>Armillaria</taxon>
    </lineage>
</organism>
<dbReference type="InterPro" id="IPR008250">
    <property type="entry name" value="ATPase_P-typ_transduc_dom_A_sf"/>
</dbReference>
<dbReference type="Gene3D" id="1.20.1110.10">
    <property type="entry name" value="Calcium-transporting ATPase, transmembrane domain"/>
    <property type="match status" value="1"/>
</dbReference>
<dbReference type="STRING" id="47427.A0A2H3CX90"/>
<feature type="signal peptide" evidence="1">
    <location>
        <begin position="1"/>
        <end position="17"/>
    </location>
</feature>
<dbReference type="PANTHER" id="PTHR42861">
    <property type="entry name" value="CALCIUM-TRANSPORTING ATPASE"/>
    <property type="match status" value="1"/>
</dbReference>
<evidence type="ECO:0000313" key="3">
    <source>
        <dbReference type="EMBL" id="PBK80703.1"/>
    </source>
</evidence>
<proteinExistence type="predicted"/>
<dbReference type="InterPro" id="IPR023298">
    <property type="entry name" value="ATPase_P-typ_TM_dom_sf"/>
</dbReference>
<evidence type="ECO:0000256" key="1">
    <source>
        <dbReference type="SAM" id="SignalP"/>
    </source>
</evidence>
<gene>
    <name evidence="3" type="ORF">ARMGADRAFT_1147527</name>
</gene>
<dbReference type="InterPro" id="IPR059000">
    <property type="entry name" value="ATPase_P-type_domA"/>
</dbReference>
<feature type="chain" id="PRO_5013776425" description="P-type ATPase A domain-containing protein" evidence="1">
    <location>
        <begin position="18"/>
        <end position="144"/>
    </location>
</feature>
<keyword evidence="4" id="KW-1185">Reference proteome</keyword>
<dbReference type="Pfam" id="PF00122">
    <property type="entry name" value="E1-E2_ATPase"/>
    <property type="match status" value="1"/>
</dbReference>